<dbReference type="Proteomes" id="UP000095743">
    <property type="component" value="Chromosome"/>
</dbReference>
<dbReference type="PROSITE" id="PS51194">
    <property type="entry name" value="HELICASE_CTER"/>
    <property type="match status" value="1"/>
</dbReference>
<accession>A0A1D8GQK4</accession>
<dbReference type="GO" id="GO:0003677">
    <property type="term" value="F:DNA binding"/>
    <property type="evidence" value="ECO:0007669"/>
    <property type="project" value="InterPro"/>
</dbReference>
<dbReference type="STRING" id="1424294.Gferi_18910"/>
<dbReference type="GO" id="GO:0005524">
    <property type="term" value="F:ATP binding"/>
    <property type="evidence" value="ECO:0007669"/>
    <property type="project" value="InterPro"/>
</dbReference>
<dbReference type="CDD" id="cd18785">
    <property type="entry name" value="SF2_C"/>
    <property type="match status" value="1"/>
</dbReference>
<dbReference type="PANTHER" id="PTHR47396">
    <property type="entry name" value="TYPE I RESTRICTION ENZYME ECOKI R PROTEIN"/>
    <property type="match status" value="1"/>
</dbReference>
<sequence length="939" mass="105969">MRNAQIGAIHAISSFFTLHKNKAAVIVMPTGSGKTAVLMMTPYVVGSEKVLIVTPSVMVRGQIVEDYSSLKTLCRAVVFRDGVKKPTVYEMKHTYCDDMLVDINEADVVVATPLCALSLSSVENVRVKFDIILVDEAHHVPAKTWEQILVNMNAAKHVLFTATPFRLDRKEIKGEMIYTYPLSMAYSDGIFGEIEYIPIDEEPNKDYLIAKKAERVFFSDRELGYDHYLMVRTNTKEKAKELEELYSQETALSLKRIDSSMSNSTIKKCINELRNKSLDGIICVDMLGEGFDFPNLKIAAIHSPHKSLASALQFIGRFARTNAENIGTAKFIAMNDSELLIENTAMYTNDAIWQDIIIDLSENKAKEEEQSKEYFKGFRRNANSGTDANDEISLHSIRPNGHAKIYRVSGFDISASFPDACNVSEDVLINENDNTVVGIGKECIPPKWTMNDNLVNINNVLYIVHYQAKCNLLYIYSQTKTEAIYESIANAFCDSFNKIPKYQMNRVLGDLKEFEIFNSGMQNRYVESGESYRISAGSDVSAAIDPVTGKLYSPGHVFCKASSEDSEITIGYSSGSKMWSSTYFTIPQYVKWCDFNGKKIVNPDMKVKTNTNFDFLPMPMQLTKYPDNIFICDYDADTYSSPPVIKKANEEGFKNILTDICPKIVSITHGTVIVEFCFADMYEQILCDINGNYTSANPQIMLVDGREIMHLVEYLNEYPLSFKTTDDVLIQGIEYLRGNADAIVFSSDNIKGIDWDYYGTNRRIEVNDPVYHPTGISIQTTVEQLLTDDVDNKYIIYDHSSSEIADYITIKESEFTLEATLYHVKKMSAQTYNSSVDDVYEVSGQAVKSTIWLKTKPGFISKIKDRRRSGHCNFFVGDYEHFKLTMKQNKQLIGKIVIVQPSISKGKPMPDKIQQVLAATNFYINNSGKVKSLTIWGSI</sequence>
<dbReference type="Gene3D" id="3.40.50.300">
    <property type="entry name" value="P-loop containing nucleotide triphosphate hydrolases"/>
    <property type="match status" value="2"/>
</dbReference>
<dbReference type="InterPro" id="IPR050742">
    <property type="entry name" value="Helicase_Restrict-Modif_Enz"/>
</dbReference>
<reference evidence="3 4" key="1">
    <citation type="submission" date="2016-09" db="EMBL/GenBank/DDBJ databases">
        <title>Genomic analysis reveals versatility of anaerobic energy metabolism of Geosporobacter ferrireducens IRF9 of phylum Firmicutes.</title>
        <authorList>
            <person name="Kim S.-J."/>
        </authorList>
    </citation>
    <scope>NUCLEOTIDE SEQUENCE [LARGE SCALE GENOMIC DNA]</scope>
    <source>
        <strain evidence="3 4">IRF9</strain>
    </source>
</reference>
<dbReference type="InterPro" id="IPR027417">
    <property type="entry name" value="P-loop_NTPase"/>
</dbReference>
<gene>
    <name evidence="3" type="ORF">Gferi_18910</name>
</gene>
<dbReference type="AlphaFoldDB" id="A0A1D8GQK4"/>
<feature type="domain" description="Helicase ATP-binding" evidence="1">
    <location>
        <begin position="15"/>
        <end position="182"/>
    </location>
</feature>
<dbReference type="KEGG" id="gfe:Gferi_18910"/>
<dbReference type="GO" id="GO:0016787">
    <property type="term" value="F:hydrolase activity"/>
    <property type="evidence" value="ECO:0007669"/>
    <property type="project" value="InterPro"/>
</dbReference>
<proteinExistence type="predicted"/>
<dbReference type="SMART" id="SM00487">
    <property type="entry name" value="DEXDc"/>
    <property type="match status" value="1"/>
</dbReference>
<dbReference type="GO" id="GO:0005829">
    <property type="term" value="C:cytosol"/>
    <property type="evidence" value="ECO:0007669"/>
    <property type="project" value="TreeGrafter"/>
</dbReference>
<evidence type="ECO:0000313" key="4">
    <source>
        <dbReference type="Proteomes" id="UP000095743"/>
    </source>
</evidence>
<keyword evidence="3" id="KW-0378">Hydrolase</keyword>
<feature type="domain" description="Helicase C-terminal" evidence="2">
    <location>
        <begin position="203"/>
        <end position="364"/>
    </location>
</feature>
<dbReference type="InterPro" id="IPR014001">
    <property type="entry name" value="Helicase_ATP-bd"/>
</dbReference>
<dbReference type="GO" id="GO:0004519">
    <property type="term" value="F:endonuclease activity"/>
    <property type="evidence" value="ECO:0007669"/>
    <property type="project" value="UniProtKB-KW"/>
</dbReference>
<dbReference type="PROSITE" id="PS51192">
    <property type="entry name" value="HELICASE_ATP_BIND_1"/>
    <property type="match status" value="1"/>
</dbReference>
<dbReference type="PANTHER" id="PTHR47396:SF1">
    <property type="entry name" value="ATP-DEPENDENT HELICASE IRC3-RELATED"/>
    <property type="match status" value="1"/>
</dbReference>
<organism evidence="3 4">
    <name type="scientific">Geosporobacter ferrireducens</name>
    <dbReference type="NCBI Taxonomy" id="1424294"/>
    <lineage>
        <taxon>Bacteria</taxon>
        <taxon>Bacillati</taxon>
        <taxon>Bacillota</taxon>
        <taxon>Clostridia</taxon>
        <taxon>Peptostreptococcales</taxon>
        <taxon>Thermotaleaceae</taxon>
        <taxon>Geosporobacter</taxon>
    </lineage>
</organism>
<dbReference type="Pfam" id="PF00271">
    <property type="entry name" value="Helicase_C"/>
    <property type="match status" value="1"/>
</dbReference>
<evidence type="ECO:0000313" key="3">
    <source>
        <dbReference type="EMBL" id="AOT73210.1"/>
    </source>
</evidence>
<protein>
    <submittedName>
        <fullName evidence="3">Type III restriction endonuclease subunit R</fullName>
    </submittedName>
</protein>
<dbReference type="Pfam" id="PF04851">
    <property type="entry name" value="ResIII"/>
    <property type="match status" value="1"/>
</dbReference>
<evidence type="ECO:0000259" key="1">
    <source>
        <dbReference type="PROSITE" id="PS51192"/>
    </source>
</evidence>
<dbReference type="InterPro" id="IPR001650">
    <property type="entry name" value="Helicase_C-like"/>
</dbReference>
<dbReference type="SUPFAM" id="SSF52540">
    <property type="entry name" value="P-loop containing nucleoside triphosphate hydrolases"/>
    <property type="match status" value="1"/>
</dbReference>
<evidence type="ECO:0000259" key="2">
    <source>
        <dbReference type="PROSITE" id="PS51194"/>
    </source>
</evidence>
<dbReference type="SMART" id="SM00490">
    <property type="entry name" value="HELICc"/>
    <property type="match status" value="1"/>
</dbReference>
<dbReference type="EMBL" id="CP017269">
    <property type="protein sequence ID" value="AOT73210.1"/>
    <property type="molecule type" value="Genomic_DNA"/>
</dbReference>
<keyword evidence="3" id="KW-0255">Endonuclease</keyword>
<name>A0A1D8GQK4_9FIRM</name>
<keyword evidence="4" id="KW-1185">Reference proteome</keyword>
<keyword evidence="3" id="KW-0540">Nuclease</keyword>
<dbReference type="InterPro" id="IPR006935">
    <property type="entry name" value="Helicase/UvrB_N"/>
</dbReference>